<dbReference type="Proteomes" id="UP000027059">
    <property type="component" value="Chromosome"/>
</dbReference>
<dbReference type="InterPro" id="IPR011990">
    <property type="entry name" value="TPR-like_helical_dom_sf"/>
</dbReference>
<keyword evidence="2" id="KW-0802">TPR repeat</keyword>
<reference evidence="3 4" key="2">
    <citation type="journal article" date="2015" name="Biomed. Res. Int.">
        <title>Effects of Arsenite Resistance on the Growth and Functional Gene Expression of Leptospirillum ferriphilum and Acidithiobacillus thiooxidans in Pure Culture and Coculture.</title>
        <authorList>
            <person name="Jiang H."/>
            <person name="Liang Y."/>
            <person name="Yin H."/>
            <person name="Xiao Y."/>
            <person name="Guo X."/>
            <person name="Xu Y."/>
            <person name="Hu Q."/>
            <person name="Liu H."/>
            <person name="Liu X."/>
        </authorList>
    </citation>
    <scope>NUCLEOTIDE SEQUENCE [LARGE SCALE GENOMIC DNA]</scope>
    <source>
        <strain evidence="3 4">YSK</strain>
    </source>
</reference>
<dbReference type="InterPro" id="IPR019734">
    <property type="entry name" value="TPR_rpt"/>
</dbReference>
<evidence type="ECO:0000256" key="1">
    <source>
        <dbReference type="ARBA" id="ARBA00022737"/>
    </source>
</evidence>
<dbReference type="SMART" id="SM00028">
    <property type="entry name" value="TPR"/>
    <property type="match status" value="4"/>
</dbReference>
<evidence type="ECO:0008006" key="5">
    <source>
        <dbReference type="Google" id="ProtNLM"/>
    </source>
</evidence>
<dbReference type="PANTHER" id="PTHR45586">
    <property type="entry name" value="TPR REPEAT-CONTAINING PROTEIN PA4667"/>
    <property type="match status" value="1"/>
</dbReference>
<keyword evidence="1" id="KW-0677">Repeat</keyword>
<evidence type="ECO:0000313" key="3">
    <source>
        <dbReference type="EMBL" id="AIA31413.1"/>
    </source>
</evidence>
<proteinExistence type="predicted"/>
<reference evidence="4" key="1">
    <citation type="submission" date="2014-02" db="EMBL/GenBank/DDBJ databases">
        <title>Complete genome sequence and comparative genomic analysis of the nitrogen-fixing bacterium Leptospirillum ferriphilum YSK.</title>
        <authorList>
            <person name="Guo X."/>
            <person name="Yin H."/>
            <person name="Liang Y."/>
            <person name="Hu Q."/>
            <person name="Ma L."/>
            <person name="Xiao Y."/>
            <person name="Zhang X."/>
            <person name="Qiu G."/>
            <person name="Liu X."/>
        </authorList>
    </citation>
    <scope>NUCLEOTIDE SEQUENCE [LARGE SCALE GENOMIC DNA]</scope>
    <source>
        <strain evidence="4">YSK</strain>
    </source>
</reference>
<dbReference type="PANTHER" id="PTHR45586:SF1">
    <property type="entry name" value="LIPOPOLYSACCHARIDE ASSEMBLY PROTEIN B"/>
    <property type="match status" value="1"/>
</dbReference>
<dbReference type="SUPFAM" id="SSF48452">
    <property type="entry name" value="TPR-like"/>
    <property type="match status" value="2"/>
</dbReference>
<protein>
    <recommendedName>
        <fullName evidence="5">Tetratricopeptide repeat protein</fullName>
    </recommendedName>
</protein>
<accession>A0A059XWZ0</accession>
<dbReference type="HOGENOM" id="CLU_384410_0_0_0"/>
<name>A0A059XWZ0_9BACT</name>
<dbReference type="KEGG" id="lfp:Y981_01230"/>
<sequence>MGPRRFEHVRKTGFWTAVVLLLFLSALSAGKAQPSDASSVLRIPLGSDAILYHKALHFFSQGDYPRSRKYARRILREHPHSVETGPAWLLLARIQARLAEDRARSRKERFRAMRTALRFFWRAHDALPHGWDQGRVSYRMGRMMDKMGFYPEAKGYLELSVREAPSGPRFFSSRLLLAEILRKEGHIRQARRVVDRLTARMELENPGRKDTTLPLLYERARIALVQDRVPEAGRDLTRALALDGAYPYKHPEDLFTLALYADRIAHPRRAFALYREFRRFGSESPLVPEALYRMAILSGKLGKPLSMEARLLEVVHEYPTTRWADRARLEIARLEGAREQDRFSPGQPHRKSPLDKKIERLLEVNLKNGSVSSRVLSLSMTAPLLASRGQWEEALRTLHRIQSDTDPGSPEGLRLSGLETALVSGWILHQKDPFHPGRIQKIVRSYGYALKPVIRDPRPTPFEIEGEGNVPEAFRLEGKAFARSGDTGSAIRWYRKALEVAGLKVRVRTLENLVRLETKKENPSRAWVDGQTLLDALSPSSPERPVWMGRLASLARKMGETQQEETLLREKIRDYPQDDSSGRTLVRLFVIDREEGDTARAERDANLARVFLDDTRDPDDRKALGNLLYRWGKMERDLHHPERAYRLLEAFQKTFPEDPRRGWAIYQLGNLALVRGDPEKARQWFLKVARDQSGSSLGRVARERAQGIRLEQDMAARGY</sequence>
<dbReference type="EMBL" id="CP007243">
    <property type="protein sequence ID" value="AIA31413.1"/>
    <property type="molecule type" value="Genomic_DNA"/>
</dbReference>
<dbReference type="InterPro" id="IPR051012">
    <property type="entry name" value="CellSynth/LPSAsmb/PSIAsmb"/>
</dbReference>
<organism evidence="3 4">
    <name type="scientific">Leptospirillum ferriphilum YSK</name>
    <dbReference type="NCBI Taxonomy" id="1441628"/>
    <lineage>
        <taxon>Bacteria</taxon>
        <taxon>Pseudomonadati</taxon>
        <taxon>Nitrospirota</taxon>
        <taxon>Nitrospiria</taxon>
        <taxon>Nitrospirales</taxon>
        <taxon>Nitrospiraceae</taxon>
        <taxon>Leptospirillum</taxon>
    </lineage>
</organism>
<dbReference type="Pfam" id="PF13432">
    <property type="entry name" value="TPR_16"/>
    <property type="match status" value="1"/>
</dbReference>
<gene>
    <name evidence="3" type="ORF">Y981_01230</name>
</gene>
<keyword evidence="4" id="KW-1185">Reference proteome</keyword>
<evidence type="ECO:0000256" key="2">
    <source>
        <dbReference type="ARBA" id="ARBA00022803"/>
    </source>
</evidence>
<evidence type="ECO:0000313" key="4">
    <source>
        <dbReference type="Proteomes" id="UP000027059"/>
    </source>
</evidence>
<dbReference type="AlphaFoldDB" id="A0A059XWZ0"/>
<dbReference type="Gene3D" id="1.25.40.10">
    <property type="entry name" value="Tetratricopeptide repeat domain"/>
    <property type="match status" value="3"/>
</dbReference>